<dbReference type="InterPro" id="IPR051327">
    <property type="entry name" value="MATE_MepA_subfamily"/>
</dbReference>
<dbReference type="PANTHER" id="PTHR43823:SF3">
    <property type="entry name" value="MULTIDRUG EXPORT PROTEIN MEPA"/>
    <property type="match status" value="1"/>
</dbReference>
<dbReference type="Proteomes" id="UP000016649">
    <property type="component" value="Unassembled WGS sequence"/>
</dbReference>
<keyword evidence="2" id="KW-0813">Transport</keyword>
<feature type="transmembrane region" description="Helical" evidence="7">
    <location>
        <begin position="96"/>
        <end position="118"/>
    </location>
</feature>
<evidence type="ECO:0000313" key="8">
    <source>
        <dbReference type="EMBL" id="ERJ92163.1"/>
    </source>
</evidence>
<evidence type="ECO:0000256" key="6">
    <source>
        <dbReference type="ARBA" id="ARBA00023136"/>
    </source>
</evidence>
<evidence type="ECO:0000256" key="2">
    <source>
        <dbReference type="ARBA" id="ARBA00022448"/>
    </source>
</evidence>
<feature type="transmembrane region" description="Helical" evidence="7">
    <location>
        <begin position="138"/>
        <end position="156"/>
    </location>
</feature>
<organism evidence="8 9">
    <name type="scientific">Treponema lecithinolyticum ATCC 700332</name>
    <dbReference type="NCBI Taxonomy" id="1321815"/>
    <lineage>
        <taxon>Bacteria</taxon>
        <taxon>Pseudomonadati</taxon>
        <taxon>Spirochaetota</taxon>
        <taxon>Spirochaetia</taxon>
        <taxon>Spirochaetales</taxon>
        <taxon>Treponemataceae</taxon>
        <taxon>Treponema</taxon>
    </lineage>
</organism>
<keyword evidence="5 7" id="KW-1133">Transmembrane helix</keyword>
<accession>A0ABN0NXL5</accession>
<dbReference type="EMBL" id="AWVH01000039">
    <property type="protein sequence ID" value="ERJ92163.1"/>
    <property type="molecule type" value="Genomic_DNA"/>
</dbReference>
<dbReference type="PIRSF" id="PIRSF006603">
    <property type="entry name" value="DinF"/>
    <property type="match status" value="1"/>
</dbReference>
<proteinExistence type="predicted"/>
<keyword evidence="3" id="KW-1003">Cell membrane</keyword>
<feature type="transmembrane region" description="Helical" evidence="7">
    <location>
        <begin position="408"/>
        <end position="427"/>
    </location>
</feature>
<dbReference type="PANTHER" id="PTHR43823">
    <property type="entry name" value="SPORULATION PROTEIN YKVU"/>
    <property type="match status" value="1"/>
</dbReference>
<evidence type="ECO:0000256" key="4">
    <source>
        <dbReference type="ARBA" id="ARBA00022692"/>
    </source>
</evidence>
<dbReference type="RefSeq" id="WP_021688022.1">
    <property type="nucleotide sequence ID" value="NZ_KI260569.1"/>
</dbReference>
<reference evidence="8 9" key="1">
    <citation type="submission" date="2013-08" db="EMBL/GenBank/DDBJ databases">
        <authorList>
            <person name="Weinstock G."/>
            <person name="Sodergren E."/>
            <person name="Wylie T."/>
            <person name="Fulton L."/>
            <person name="Fulton R."/>
            <person name="Fronick C."/>
            <person name="O'Laughlin M."/>
            <person name="Godfrey J."/>
            <person name="Miner T."/>
            <person name="Herter B."/>
            <person name="Appelbaum E."/>
            <person name="Cordes M."/>
            <person name="Lek S."/>
            <person name="Wollam A."/>
            <person name="Pepin K.H."/>
            <person name="Palsikar V.B."/>
            <person name="Mitreva M."/>
            <person name="Wilson R.K."/>
        </authorList>
    </citation>
    <scope>NUCLEOTIDE SEQUENCE [LARGE SCALE GENOMIC DNA]</scope>
    <source>
        <strain evidence="8 9">ATCC 700332</strain>
    </source>
</reference>
<gene>
    <name evidence="8" type="ORF">HMPREF9193_01824</name>
</gene>
<name>A0ABN0NXL5_TRELE</name>
<keyword evidence="6 7" id="KW-0472">Membrane</keyword>
<evidence type="ECO:0000256" key="7">
    <source>
        <dbReference type="SAM" id="Phobius"/>
    </source>
</evidence>
<evidence type="ECO:0000256" key="5">
    <source>
        <dbReference type="ARBA" id="ARBA00022989"/>
    </source>
</evidence>
<feature type="transmembrane region" description="Helical" evidence="7">
    <location>
        <begin position="47"/>
        <end position="75"/>
    </location>
</feature>
<evidence type="ECO:0000313" key="9">
    <source>
        <dbReference type="Proteomes" id="UP000016649"/>
    </source>
</evidence>
<sequence>METEQQRQQILNGNPWKILIDFSWPAVLAMFLLGANNVLDGIFVGHFAQAGALAGISIALPAVIILVGFGLLIGTGSGSLLSIAIGAEDTGIRQKLFGNVNALVILASAAVMILGLAFSQQLLFAMGGRGNELELGELYYRTILWGAPLWIYSIALNSLIRAEGKMKISAVIMAIGLAVNGMSNYVLMVLLGQGIKGAAVGTNIGMAVQSLIGTLYISCSVLVTQPLLQRSNDKSPSALRQIRIIALDKNIVAKIIPMGLSAFIMQIMMILQSMLVLNVITRYGNADDIAFYGMVIRLFGFVVQPLAGFMIAMPPVIGVNFGAAQPERVVVFFKRFLTAAFIIVLPFWIFMLTFPQTAASVMISSAQITAENIVQFRIYMALLPVMPLSFLTLSFFPAINKGNVSSILAVMQQIVLYVPVMLILPLFTGVRGVYYGTLLIELATGLPMLILIKREFKLLRTGVTKWTENGGADYPRR</sequence>
<feature type="transmembrane region" description="Helical" evidence="7">
    <location>
        <begin position="433"/>
        <end position="452"/>
    </location>
</feature>
<evidence type="ECO:0000256" key="1">
    <source>
        <dbReference type="ARBA" id="ARBA00004651"/>
    </source>
</evidence>
<feature type="transmembrane region" description="Helical" evidence="7">
    <location>
        <begin position="16"/>
        <end position="35"/>
    </location>
</feature>
<feature type="transmembrane region" description="Helical" evidence="7">
    <location>
        <begin position="332"/>
        <end position="354"/>
    </location>
</feature>
<comment type="caution">
    <text evidence="8">The sequence shown here is derived from an EMBL/GenBank/DDBJ whole genome shotgun (WGS) entry which is preliminary data.</text>
</comment>
<comment type="subcellular location">
    <subcellularLocation>
        <location evidence="1">Cell membrane</location>
        <topology evidence="1">Multi-pass membrane protein</topology>
    </subcellularLocation>
</comment>
<dbReference type="InterPro" id="IPR048279">
    <property type="entry name" value="MdtK-like"/>
</dbReference>
<feature type="transmembrane region" description="Helical" evidence="7">
    <location>
        <begin position="374"/>
        <end position="396"/>
    </location>
</feature>
<keyword evidence="9" id="KW-1185">Reference proteome</keyword>
<dbReference type="Pfam" id="PF01554">
    <property type="entry name" value="MatE"/>
    <property type="match status" value="2"/>
</dbReference>
<feature type="transmembrane region" description="Helical" evidence="7">
    <location>
        <begin position="204"/>
        <end position="224"/>
    </location>
</feature>
<dbReference type="InterPro" id="IPR002528">
    <property type="entry name" value="MATE_fam"/>
</dbReference>
<protein>
    <submittedName>
        <fullName evidence="8">MATE efflux family protein</fullName>
    </submittedName>
</protein>
<feature type="transmembrane region" description="Helical" evidence="7">
    <location>
        <begin position="168"/>
        <end position="192"/>
    </location>
</feature>
<evidence type="ECO:0000256" key="3">
    <source>
        <dbReference type="ARBA" id="ARBA00022475"/>
    </source>
</evidence>
<feature type="transmembrane region" description="Helical" evidence="7">
    <location>
        <begin position="251"/>
        <end position="277"/>
    </location>
</feature>
<keyword evidence="4 7" id="KW-0812">Transmembrane</keyword>